<keyword evidence="4 5" id="KW-0472">Membrane</keyword>
<dbReference type="STRING" id="60172.A0A1V6RK21"/>
<reference evidence="7" key="1">
    <citation type="journal article" date="2017" name="Nat. Microbiol.">
        <title>Global analysis of biosynthetic gene clusters reveals vast potential of secondary metabolite production in Penicillium species.</title>
        <authorList>
            <person name="Nielsen J.C."/>
            <person name="Grijseels S."/>
            <person name="Prigent S."/>
            <person name="Ji B."/>
            <person name="Dainat J."/>
            <person name="Nielsen K.F."/>
            <person name="Frisvad J.C."/>
            <person name="Workman M."/>
            <person name="Nielsen J."/>
        </authorList>
    </citation>
    <scope>NUCLEOTIDE SEQUENCE [LARGE SCALE GENOMIC DNA]</scope>
    <source>
        <strain evidence="7">IBT 29525</strain>
    </source>
</reference>
<feature type="transmembrane region" description="Helical" evidence="5">
    <location>
        <begin position="58"/>
        <end position="77"/>
    </location>
</feature>
<keyword evidence="3 5" id="KW-1133">Transmembrane helix</keyword>
<evidence type="ECO:0000256" key="5">
    <source>
        <dbReference type="SAM" id="Phobius"/>
    </source>
</evidence>
<protein>
    <recommendedName>
        <fullName evidence="8">RTA1 domain protein</fullName>
    </recommendedName>
</protein>
<feature type="transmembrane region" description="Helical" evidence="5">
    <location>
        <begin position="89"/>
        <end position="111"/>
    </location>
</feature>
<sequence>MSNSTDPSDYCTLAICPITEAHVEYVPSLAGNAFYLAVFAVLLVAQVVLGIRYRTWGYLGGLFGGLVLEIIGYAGRLQMHYNPFLFNPYLEYLICLTIAPAFISASIYICLGRIVVIYGEDISRLRPRTYTIVFIICDVVSLLLQASGGAVTSIADADQADLAQAGINTMIAGLSSQVVSLAIFMALCLDFAWKVRKNQNKLNPEIDMIVLRNSIKWKAFLAGLALATLTIFVRSVFRVAELQGGFHSSLANNEVVFMILEGAMLTIALLCLTTLHPGICFNGQWNNTKWSFHKSHDSEMSLMPEISDGQVKARQSDSALS</sequence>
<dbReference type="PANTHER" id="PTHR31465">
    <property type="entry name" value="PROTEIN RTA1-RELATED"/>
    <property type="match status" value="1"/>
</dbReference>
<dbReference type="Pfam" id="PF04479">
    <property type="entry name" value="RTA1"/>
    <property type="match status" value="1"/>
</dbReference>
<evidence type="ECO:0000256" key="1">
    <source>
        <dbReference type="ARBA" id="ARBA00004141"/>
    </source>
</evidence>
<keyword evidence="7" id="KW-1185">Reference proteome</keyword>
<feature type="transmembrane region" description="Helical" evidence="5">
    <location>
        <begin position="219"/>
        <end position="237"/>
    </location>
</feature>
<evidence type="ECO:0000313" key="6">
    <source>
        <dbReference type="EMBL" id="OQE01779.1"/>
    </source>
</evidence>
<organism evidence="6 7">
    <name type="scientific">Penicillium solitum</name>
    <dbReference type="NCBI Taxonomy" id="60172"/>
    <lineage>
        <taxon>Eukaryota</taxon>
        <taxon>Fungi</taxon>
        <taxon>Dikarya</taxon>
        <taxon>Ascomycota</taxon>
        <taxon>Pezizomycotina</taxon>
        <taxon>Eurotiomycetes</taxon>
        <taxon>Eurotiomycetidae</taxon>
        <taxon>Eurotiales</taxon>
        <taxon>Aspergillaceae</taxon>
        <taxon>Penicillium</taxon>
    </lineage>
</organism>
<feature type="transmembrane region" description="Helical" evidence="5">
    <location>
        <begin position="167"/>
        <end position="193"/>
    </location>
</feature>
<dbReference type="AlphaFoldDB" id="A0A1V6RK21"/>
<name>A0A1V6RK21_9EURO</name>
<dbReference type="InterPro" id="IPR007568">
    <property type="entry name" value="RTA1"/>
</dbReference>
<gene>
    <name evidence="6" type="ORF">PENSOL_c003G05130</name>
</gene>
<accession>A0A1V6RK21</accession>
<dbReference type="GO" id="GO:0000324">
    <property type="term" value="C:fungal-type vacuole"/>
    <property type="evidence" value="ECO:0007669"/>
    <property type="project" value="TreeGrafter"/>
</dbReference>
<dbReference type="EMBL" id="MDYO01000003">
    <property type="protein sequence ID" value="OQE01779.1"/>
    <property type="molecule type" value="Genomic_DNA"/>
</dbReference>
<evidence type="ECO:0000256" key="3">
    <source>
        <dbReference type="ARBA" id="ARBA00022989"/>
    </source>
</evidence>
<evidence type="ECO:0000256" key="2">
    <source>
        <dbReference type="ARBA" id="ARBA00022692"/>
    </source>
</evidence>
<evidence type="ECO:0000256" key="4">
    <source>
        <dbReference type="ARBA" id="ARBA00023136"/>
    </source>
</evidence>
<feature type="transmembrane region" description="Helical" evidence="5">
    <location>
        <begin position="257"/>
        <end position="275"/>
    </location>
</feature>
<dbReference type="Proteomes" id="UP000191612">
    <property type="component" value="Unassembled WGS sequence"/>
</dbReference>
<comment type="caution">
    <text evidence="6">The sequence shown here is derived from an EMBL/GenBank/DDBJ whole genome shotgun (WGS) entry which is preliminary data.</text>
</comment>
<dbReference type="PANTHER" id="PTHR31465:SF9">
    <property type="entry name" value="SPHINGOID LONG-CHAIN BASE TRANSPORTER RSB1"/>
    <property type="match status" value="1"/>
</dbReference>
<comment type="subcellular location">
    <subcellularLocation>
        <location evidence="1">Membrane</location>
        <topology evidence="1">Multi-pass membrane protein</topology>
    </subcellularLocation>
</comment>
<keyword evidence="2 5" id="KW-0812">Transmembrane</keyword>
<evidence type="ECO:0000313" key="7">
    <source>
        <dbReference type="Proteomes" id="UP000191612"/>
    </source>
</evidence>
<dbReference type="GO" id="GO:0005886">
    <property type="term" value="C:plasma membrane"/>
    <property type="evidence" value="ECO:0007669"/>
    <property type="project" value="TreeGrafter"/>
</dbReference>
<feature type="transmembrane region" description="Helical" evidence="5">
    <location>
        <begin position="33"/>
        <end position="51"/>
    </location>
</feature>
<proteinExistence type="predicted"/>
<evidence type="ECO:0008006" key="8">
    <source>
        <dbReference type="Google" id="ProtNLM"/>
    </source>
</evidence>
<feature type="transmembrane region" description="Helical" evidence="5">
    <location>
        <begin position="132"/>
        <end position="155"/>
    </location>
</feature>